<keyword evidence="3" id="KW-1185">Reference proteome</keyword>
<feature type="domain" description="Insertion element IS402-like" evidence="1">
    <location>
        <begin position="7"/>
        <end position="78"/>
    </location>
</feature>
<dbReference type="Proteomes" id="UP000628086">
    <property type="component" value="Unassembled WGS sequence"/>
</dbReference>
<organism evidence="2 3">
    <name type="scientific">Pseudomonas taiwanensis</name>
    <dbReference type="NCBI Taxonomy" id="470150"/>
    <lineage>
        <taxon>Bacteria</taxon>
        <taxon>Pseudomonadati</taxon>
        <taxon>Pseudomonadota</taxon>
        <taxon>Gammaproteobacteria</taxon>
        <taxon>Pseudomonadales</taxon>
        <taxon>Pseudomonadaceae</taxon>
        <taxon>Pseudomonas</taxon>
    </lineage>
</organism>
<dbReference type="EMBL" id="JABWRS010000021">
    <property type="protein sequence ID" value="MBC3478278.1"/>
    <property type="molecule type" value="Genomic_DNA"/>
</dbReference>
<comment type="caution">
    <text evidence="2">The sequence shown here is derived from an EMBL/GenBank/DDBJ whole genome shotgun (WGS) entry which is preliminary data.</text>
</comment>
<sequence>MAKRYELSDEAWAVVADLFTAAHVRGRPRSSDRLMLDGVLWVLCSGAAWRDMPERFGSWATVYHRFRVWRNRGTFDQMLRRLHLRLNDKGLIDPHTW</sequence>
<name>A0ABR6VCM7_9PSED</name>
<reference evidence="2 3" key="1">
    <citation type="journal article" date="2020" name="Microorganisms">
        <title>Reliable Identification of Environmental Pseudomonas Isolates Using the rpoD Gene.</title>
        <authorList>
            <consortium name="The Broad Institute Genome Sequencing Platform"/>
            <person name="Girard L."/>
            <person name="Lood C."/>
            <person name="Rokni-Zadeh H."/>
            <person name="van Noort V."/>
            <person name="Lavigne R."/>
            <person name="De Mot R."/>
        </authorList>
    </citation>
    <scope>NUCLEOTIDE SEQUENCE [LARGE SCALE GENOMIC DNA]</scope>
    <source>
        <strain evidence="2 3">RW7P2</strain>
    </source>
</reference>
<gene>
    <name evidence="2" type="ORF">HU747_22060</name>
</gene>
<feature type="non-terminal residue" evidence="2">
    <location>
        <position position="97"/>
    </location>
</feature>
<proteinExistence type="predicted"/>
<dbReference type="InterPro" id="IPR052909">
    <property type="entry name" value="Transposase_6_like"/>
</dbReference>
<dbReference type="PANTHER" id="PTHR46637:SF1">
    <property type="entry name" value="BLL5188 PROTEIN"/>
    <property type="match status" value="1"/>
</dbReference>
<evidence type="ECO:0000313" key="2">
    <source>
        <dbReference type="EMBL" id="MBC3478278.1"/>
    </source>
</evidence>
<accession>A0ABR6VCM7</accession>
<dbReference type="RefSeq" id="WP_186599083.1">
    <property type="nucleotide sequence ID" value="NZ_JABWRS010000021.1"/>
</dbReference>
<dbReference type="Pfam" id="PF13340">
    <property type="entry name" value="DUF4096"/>
    <property type="match status" value="1"/>
</dbReference>
<evidence type="ECO:0000259" key="1">
    <source>
        <dbReference type="Pfam" id="PF13340"/>
    </source>
</evidence>
<protein>
    <submittedName>
        <fullName evidence="2">Transposase</fullName>
    </submittedName>
</protein>
<evidence type="ECO:0000313" key="3">
    <source>
        <dbReference type="Proteomes" id="UP000628086"/>
    </source>
</evidence>
<dbReference type="PANTHER" id="PTHR46637">
    <property type="entry name" value="TIS1421-TRANSPOSASE PROTEIN A"/>
    <property type="match status" value="1"/>
</dbReference>
<dbReference type="InterPro" id="IPR025161">
    <property type="entry name" value="IS402-like_dom"/>
</dbReference>